<proteinExistence type="predicted"/>
<reference evidence="1" key="1">
    <citation type="submission" date="2019-03" db="EMBL/GenBank/DDBJ databases">
        <title>Single cell metagenomics reveals metabolic interactions within the superorganism composed of flagellate Streblomastix strix and complex community of Bacteroidetes bacteria on its surface.</title>
        <authorList>
            <person name="Treitli S.C."/>
            <person name="Kolisko M."/>
            <person name="Husnik F."/>
            <person name="Keeling P."/>
            <person name="Hampl V."/>
        </authorList>
    </citation>
    <scope>NUCLEOTIDE SEQUENCE</scope>
    <source>
        <strain evidence="1">STM</strain>
    </source>
</reference>
<name>A0A5J4S8K8_9ZZZZ</name>
<accession>A0A5J4S8K8</accession>
<gene>
    <name evidence="1" type="ORF">EZS27_009784</name>
</gene>
<sequence length="166" mass="18261">IESHFISKVAPSFFTLDNIADKVASSGTSAATIKCDSIWAEKLKTKGVLSTDVTEWGAKQTGHWKGNGFGYIDYFVGNTGIVNSQTISTTAWEVPGDPNGFYPFESDYLTHVYGAYVARPDQIRVLIGIIDYGKGKIVLDPTYPVDDNHPLNDLLFYNLLKLCTSL</sequence>
<dbReference type="AlphaFoldDB" id="A0A5J4S8K8"/>
<comment type="caution">
    <text evidence="1">The sequence shown here is derived from an EMBL/GenBank/DDBJ whole genome shotgun (WGS) entry which is preliminary data.</text>
</comment>
<evidence type="ECO:0000313" key="1">
    <source>
        <dbReference type="EMBL" id="KAA6342454.1"/>
    </source>
</evidence>
<protein>
    <submittedName>
        <fullName evidence="1">Uncharacterized protein</fullName>
    </submittedName>
</protein>
<feature type="non-terminal residue" evidence="1">
    <location>
        <position position="1"/>
    </location>
</feature>
<dbReference type="EMBL" id="SNRY01000324">
    <property type="protein sequence ID" value="KAA6342454.1"/>
    <property type="molecule type" value="Genomic_DNA"/>
</dbReference>
<organism evidence="1">
    <name type="scientific">termite gut metagenome</name>
    <dbReference type="NCBI Taxonomy" id="433724"/>
    <lineage>
        <taxon>unclassified sequences</taxon>
        <taxon>metagenomes</taxon>
        <taxon>organismal metagenomes</taxon>
    </lineage>
</organism>